<dbReference type="AlphaFoldDB" id="A0A344LGD6"/>
<comment type="catalytic activity">
    <reaction evidence="2">
        <text>N(6)-(dimethylallyl)adenosine 5'-phosphate + H2O = N(6)-dimethylallyladenine + D-ribose 5-phosphate</text>
        <dbReference type="Rhea" id="RHEA:48560"/>
        <dbReference type="ChEBI" id="CHEBI:15377"/>
        <dbReference type="ChEBI" id="CHEBI:17660"/>
        <dbReference type="ChEBI" id="CHEBI:57526"/>
        <dbReference type="ChEBI" id="CHEBI:78346"/>
        <dbReference type="EC" id="3.2.2.n1"/>
    </reaction>
</comment>
<dbReference type="EC" id="3.2.2.n1" evidence="2"/>
<organism evidence="3 4">
    <name type="scientific">Amycolatopsis albispora</name>
    <dbReference type="NCBI Taxonomy" id="1804986"/>
    <lineage>
        <taxon>Bacteria</taxon>
        <taxon>Bacillati</taxon>
        <taxon>Actinomycetota</taxon>
        <taxon>Actinomycetes</taxon>
        <taxon>Pseudonocardiales</taxon>
        <taxon>Pseudonocardiaceae</taxon>
        <taxon>Amycolatopsis</taxon>
    </lineage>
</organism>
<dbReference type="GO" id="GO:0102682">
    <property type="term" value="F:cytokinin riboside 5'-monophosphate phosphoribohydrolase activity"/>
    <property type="evidence" value="ECO:0007669"/>
    <property type="project" value="RHEA"/>
</dbReference>
<comment type="catalytic activity">
    <reaction evidence="2">
        <text>9-ribosyl-trans-zeatin 5'-phosphate + H2O = trans-zeatin + D-ribose 5-phosphate</text>
        <dbReference type="Rhea" id="RHEA:48564"/>
        <dbReference type="ChEBI" id="CHEBI:15377"/>
        <dbReference type="ChEBI" id="CHEBI:16522"/>
        <dbReference type="ChEBI" id="CHEBI:78346"/>
        <dbReference type="ChEBI" id="CHEBI:87947"/>
        <dbReference type="EC" id="3.2.2.n1"/>
    </reaction>
</comment>
<evidence type="ECO:0000313" key="4">
    <source>
        <dbReference type="Proteomes" id="UP000250434"/>
    </source>
</evidence>
<dbReference type="Gene3D" id="3.40.50.450">
    <property type="match status" value="1"/>
</dbReference>
<dbReference type="Proteomes" id="UP000250434">
    <property type="component" value="Chromosome"/>
</dbReference>
<dbReference type="GO" id="GO:0005829">
    <property type="term" value="C:cytosol"/>
    <property type="evidence" value="ECO:0007669"/>
    <property type="project" value="TreeGrafter"/>
</dbReference>
<sequence>MGGSPLVKRVCVFCGSSPGKGTVYTEQAAALGKLLAERGIGLVYGGASVGTMGVVADAALAAGGEVIGVIPGHLMDAEVGHHGLTELHVVATMHERKAKMAELSDGFLALPGGAGTLEELFEVWTWAQLGLHAKPLGLVDVAGYFQPLRQFVDHMVDEGFLRPQHREMVSVDPDPRVLLEIFESHNGVAVNKWTGQTPN</sequence>
<protein>
    <recommendedName>
        <fullName evidence="2">Cytokinin riboside 5'-monophosphate phosphoribohydrolase</fullName>
        <ecNumber evidence="2">3.2.2.n1</ecNumber>
    </recommendedName>
</protein>
<dbReference type="KEGG" id="aab:A4R43_35560"/>
<gene>
    <name evidence="3" type="ORF">A4R43_35560</name>
</gene>
<reference evidence="3 4" key="1">
    <citation type="submission" date="2016-04" db="EMBL/GenBank/DDBJ databases">
        <title>Complete genome sequence and analysis of deep-sea sediment isolate, Amycolatopsis sp. WP1.</title>
        <authorList>
            <person name="Wang H."/>
            <person name="Chen S."/>
            <person name="Wu Q."/>
        </authorList>
    </citation>
    <scope>NUCLEOTIDE SEQUENCE [LARGE SCALE GENOMIC DNA]</scope>
    <source>
        <strain evidence="3 4">WP1</strain>
    </source>
</reference>
<dbReference type="InterPro" id="IPR005269">
    <property type="entry name" value="LOG"/>
</dbReference>
<name>A0A344LGD6_9PSEU</name>
<evidence type="ECO:0000256" key="1">
    <source>
        <dbReference type="ARBA" id="ARBA00006763"/>
    </source>
</evidence>
<dbReference type="GO" id="GO:0009691">
    <property type="term" value="P:cytokinin biosynthetic process"/>
    <property type="evidence" value="ECO:0007669"/>
    <property type="project" value="UniProtKB-UniRule"/>
</dbReference>
<dbReference type="PANTHER" id="PTHR31223:SF70">
    <property type="entry name" value="LOG FAMILY PROTEIN YJL055W"/>
    <property type="match status" value="1"/>
</dbReference>
<keyword evidence="2" id="KW-0203">Cytokinin biosynthesis</keyword>
<dbReference type="InterPro" id="IPR031100">
    <property type="entry name" value="LOG_fam"/>
</dbReference>
<proteinExistence type="inferred from homology"/>
<keyword evidence="4" id="KW-1185">Reference proteome</keyword>
<accession>A0A344LGD6</accession>
<dbReference type="PANTHER" id="PTHR31223">
    <property type="entry name" value="LOG FAMILY PROTEIN YJL055W"/>
    <property type="match status" value="1"/>
</dbReference>
<dbReference type="Pfam" id="PF03641">
    <property type="entry name" value="Lysine_decarbox"/>
    <property type="match status" value="1"/>
</dbReference>
<dbReference type="EMBL" id="CP015163">
    <property type="protein sequence ID" value="AXB47110.1"/>
    <property type="molecule type" value="Genomic_DNA"/>
</dbReference>
<comment type="similarity">
    <text evidence="1 2">Belongs to the LOG family.</text>
</comment>
<evidence type="ECO:0000313" key="3">
    <source>
        <dbReference type="EMBL" id="AXB47110.1"/>
    </source>
</evidence>
<dbReference type="SUPFAM" id="SSF102405">
    <property type="entry name" value="MCP/YpsA-like"/>
    <property type="match status" value="1"/>
</dbReference>
<dbReference type="NCBIfam" id="TIGR00730">
    <property type="entry name" value="Rossman fold protein, TIGR00730 family"/>
    <property type="match status" value="1"/>
</dbReference>
<evidence type="ECO:0000256" key="2">
    <source>
        <dbReference type="RuleBase" id="RU363015"/>
    </source>
</evidence>
<keyword evidence="2" id="KW-0378">Hydrolase</keyword>